<evidence type="ECO:0000256" key="10">
    <source>
        <dbReference type="SAM" id="MobiDB-lite"/>
    </source>
</evidence>
<feature type="active site" evidence="7">
    <location>
        <position position="215"/>
    </location>
</feature>
<dbReference type="Gene3D" id="2.10.109.10">
    <property type="entry name" value="Umud Fragment, subunit A"/>
    <property type="match status" value="1"/>
</dbReference>
<dbReference type="InterPro" id="IPR019757">
    <property type="entry name" value="Pept_S26A_signal_pept_1_Lys-AS"/>
</dbReference>
<evidence type="ECO:0000256" key="1">
    <source>
        <dbReference type="ARBA" id="ARBA00000677"/>
    </source>
</evidence>
<dbReference type="PANTHER" id="PTHR43390:SF1">
    <property type="entry name" value="CHLOROPLAST PROCESSING PEPTIDASE"/>
    <property type="match status" value="1"/>
</dbReference>
<feature type="active site" evidence="7">
    <location>
        <position position="158"/>
    </location>
</feature>
<evidence type="ECO:0000256" key="2">
    <source>
        <dbReference type="ARBA" id="ARBA00009370"/>
    </source>
</evidence>
<sequence>MADNDNQDATGEGESGPGKEGETGVTSAIAGRAARANVKRAGRTATRSAGHVRSGARMLSREAKKILRKHRSRIDPSIVEELEATVAEIERLRGQRPNEDLAELEDQAEHLDELLHQYASFARKSALRDTIENIAIAVVVALAVRSCIYEPFKIPSGSMMPTLRAGDHIFVNKFAYGVQIPLTTRIVGEDWISGIERGDVIVFRFPLDESDDFIKRVIGLPGDTIRVNSDRRKLELKRAGSERFEKVAREKLLDKSCQAENSTQAIENCSVYRETLDEHSYEVRYRDDLRTTDPSMRTFLVPEGHLLVMGDNRNASHDSLAWTVTADRVTAAGLLSRPDIRDLTKVEHERLELHDEGHVIQANDDGSRDSARYLAERSEPARGLVLEAWRSPPIDARAIYESLAHHYGANGTTTFESLTGKDRVEPHLASFGAKLGEMRYVREEPTSELIFQAPDTDVVFRLHCGTKRCDRPSDMASRAATVLKSFEANPDFDARELLSYEYGRAKTYPGRGQAEARFLERRFGPEQTGVHIRAWRAPHEGLAVLRDAALAELGAGPLGQTMHERYELELAERAAVTDLGPDAWVVEREGVWTIVHTDETYELLSVLACGPKRCKTQADAVALATDVASRFPIVAKERERLPELLGQAEVGKLPEVPVEPRNAYYWDHLSVVGVVLDDSHSINIEVELAPEGGLDGAISARQQELSNAEAVEGLGPVAWYADTANGHTFLFTVPESDLLVELACRPGLCPDRATARALADRVSEKGRDPENFVQKSVSRPRPFVPRGNVKGRAEVIWWPTSRFWKKID</sequence>
<comment type="caution">
    <text evidence="12">The sequence shown here is derived from an EMBL/GenBank/DDBJ whole genome shotgun (WGS) entry which is preliminary data.</text>
</comment>
<keyword evidence="5 8" id="KW-0645">Protease</keyword>
<dbReference type="Proteomes" id="UP000237968">
    <property type="component" value="Unassembled WGS sequence"/>
</dbReference>
<reference evidence="12 13" key="1">
    <citation type="submission" date="2018-03" db="EMBL/GenBank/DDBJ databases">
        <title>Draft Genome Sequences of the Obligatory Marine Myxobacteria Enhygromyxa salina SWB005.</title>
        <authorList>
            <person name="Poehlein A."/>
            <person name="Moghaddam J.A."/>
            <person name="Harms H."/>
            <person name="Alanjari M."/>
            <person name="Koenig G.M."/>
            <person name="Daniel R."/>
            <person name="Schaeberle T.F."/>
        </authorList>
    </citation>
    <scope>NUCLEOTIDE SEQUENCE [LARGE SCALE GENOMIC DNA]</scope>
    <source>
        <strain evidence="12 13">SWB005</strain>
    </source>
</reference>
<dbReference type="CDD" id="cd06530">
    <property type="entry name" value="S26_SPase_I"/>
    <property type="match status" value="1"/>
</dbReference>
<dbReference type="PROSITE" id="PS00501">
    <property type="entry name" value="SPASE_I_1"/>
    <property type="match status" value="1"/>
</dbReference>
<name>A0A2S9XLU6_9BACT</name>
<dbReference type="EC" id="3.4.21.89" evidence="3 8"/>
<evidence type="ECO:0000259" key="11">
    <source>
        <dbReference type="Pfam" id="PF10502"/>
    </source>
</evidence>
<dbReference type="InterPro" id="IPR019758">
    <property type="entry name" value="Pept_S26A_signal_pept_1_CS"/>
</dbReference>
<evidence type="ECO:0000256" key="7">
    <source>
        <dbReference type="PIRSR" id="PIRSR600223-1"/>
    </source>
</evidence>
<dbReference type="InterPro" id="IPR019756">
    <property type="entry name" value="Pept_S26A_signal_pept_1_Ser-AS"/>
</dbReference>
<organism evidence="12 13">
    <name type="scientific">Enhygromyxa salina</name>
    <dbReference type="NCBI Taxonomy" id="215803"/>
    <lineage>
        <taxon>Bacteria</taxon>
        <taxon>Pseudomonadati</taxon>
        <taxon>Myxococcota</taxon>
        <taxon>Polyangia</taxon>
        <taxon>Nannocystales</taxon>
        <taxon>Nannocystaceae</taxon>
        <taxon>Enhygromyxa</taxon>
    </lineage>
</organism>
<dbReference type="GO" id="GO:0006465">
    <property type="term" value="P:signal peptide processing"/>
    <property type="evidence" value="ECO:0007669"/>
    <property type="project" value="InterPro"/>
</dbReference>
<dbReference type="Pfam" id="PF10502">
    <property type="entry name" value="Peptidase_S26"/>
    <property type="match status" value="1"/>
</dbReference>
<gene>
    <name evidence="12" type="primary">lepB</name>
    <name evidence="12" type="ORF">ENSA5_42490</name>
</gene>
<dbReference type="NCBIfam" id="TIGR02227">
    <property type="entry name" value="sigpep_I_bact"/>
    <property type="match status" value="1"/>
</dbReference>
<evidence type="ECO:0000256" key="5">
    <source>
        <dbReference type="ARBA" id="ARBA00022670"/>
    </source>
</evidence>
<protein>
    <recommendedName>
        <fullName evidence="4 8">Signal peptidase I</fullName>
        <ecNumber evidence="3 8">3.4.21.89</ecNumber>
    </recommendedName>
</protein>
<evidence type="ECO:0000256" key="6">
    <source>
        <dbReference type="ARBA" id="ARBA00022801"/>
    </source>
</evidence>
<comment type="subcellular location">
    <subcellularLocation>
        <location evidence="9">Membrane</location>
        <topology evidence="9">Single-pass type II membrane protein</topology>
    </subcellularLocation>
</comment>
<dbReference type="GO" id="GO:0016020">
    <property type="term" value="C:membrane"/>
    <property type="evidence" value="ECO:0007669"/>
    <property type="project" value="UniProtKB-SubCell"/>
</dbReference>
<dbReference type="OrthoDB" id="9815782at2"/>
<proteinExistence type="inferred from homology"/>
<dbReference type="InterPro" id="IPR000223">
    <property type="entry name" value="Pept_S26A_signal_pept_1"/>
</dbReference>
<dbReference type="SUPFAM" id="SSF51306">
    <property type="entry name" value="LexA/Signal peptidase"/>
    <property type="match status" value="1"/>
</dbReference>
<keyword evidence="13" id="KW-1185">Reference proteome</keyword>
<dbReference type="PRINTS" id="PR00727">
    <property type="entry name" value="LEADERPTASE"/>
</dbReference>
<evidence type="ECO:0000256" key="8">
    <source>
        <dbReference type="RuleBase" id="RU003993"/>
    </source>
</evidence>
<feature type="region of interest" description="Disordered" evidence="10">
    <location>
        <begin position="1"/>
        <end position="55"/>
    </location>
</feature>
<dbReference type="PROSITE" id="PS00760">
    <property type="entry name" value="SPASE_I_2"/>
    <property type="match status" value="1"/>
</dbReference>
<evidence type="ECO:0000313" key="12">
    <source>
        <dbReference type="EMBL" id="PRP93846.1"/>
    </source>
</evidence>
<evidence type="ECO:0000313" key="13">
    <source>
        <dbReference type="Proteomes" id="UP000237968"/>
    </source>
</evidence>
<dbReference type="GO" id="GO:0004252">
    <property type="term" value="F:serine-type endopeptidase activity"/>
    <property type="evidence" value="ECO:0007669"/>
    <property type="project" value="InterPro"/>
</dbReference>
<comment type="catalytic activity">
    <reaction evidence="1 8">
        <text>Cleavage of hydrophobic, N-terminal signal or leader sequences from secreted and periplasmic proteins.</text>
        <dbReference type="EC" id="3.4.21.89"/>
    </reaction>
</comment>
<comment type="similarity">
    <text evidence="2 9">Belongs to the peptidase S26 family.</text>
</comment>
<keyword evidence="6 8" id="KW-0378">Hydrolase</keyword>
<evidence type="ECO:0000256" key="4">
    <source>
        <dbReference type="ARBA" id="ARBA00019232"/>
    </source>
</evidence>
<dbReference type="RefSeq" id="WP_106393528.1">
    <property type="nucleotide sequence ID" value="NZ_PVNK01000184.1"/>
</dbReference>
<dbReference type="EMBL" id="PVNK01000184">
    <property type="protein sequence ID" value="PRP93846.1"/>
    <property type="molecule type" value="Genomic_DNA"/>
</dbReference>
<dbReference type="PROSITE" id="PS00761">
    <property type="entry name" value="SPASE_I_3"/>
    <property type="match status" value="1"/>
</dbReference>
<evidence type="ECO:0000256" key="9">
    <source>
        <dbReference type="RuleBase" id="RU362042"/>
    </source>
</evidence>
<dbReference type="GO" id="GO:0009003">
    <property type="term" value="F:signal peptidase activity"/>
    <property type="evidence" value="ECO:0007669"/>
    <property type="project" value="UniProtKB-EC"/>
</dbReference>
<dbReference type="AlphaFoldDB" id="A0A2S9XLU6"/>
<dbReference type="PANTHER" id="PTHR43390">
    <property type="entry name" value="SIGNAL PEPTIDASE I"/>
    <property type="match status" value="1"/>
</dbReference>
<accession>A0A2S9XLU6</accession>
<dbReference type="InterPro" id="IPR036286">
    <property type="entry name" value="LexA/Signal_pep-like_sf"/>
</dbReference>
<feature type="domain" description="Peptidase S26" evidence="11">
    <location>
        <begin position="128"/>
        <end position="324"/>
    </location>
</feature>
<dbReference type="InterPro" id="IPR019533">
    <property type="entry name" value="Peptidase_S26"/>
</dbReference>
<evidence type="ECO:0000256" key="3">
    <source>
        <dbReference type="ARBA" id="ARBA00013208"/>
    </source>
</evidence>